<comment type="caution">
    <text evidence="2">The sequence shown here is derived from an EMBL/GenBank/DDBJ whole genome shotgun (WGS) entry which is preliminary data.</text>
</comment>
<evidence type="ECO:0000313" key="2">
    <source>
        <dbReference type="EMBL" id="NHQ74546.1"/>
    </source>
</evidence>
<evidence type="ECO:0008006" key="4">
    <source>
        <dbReference type="Google" id="ProtNLM"/>
    </source>
</evidence>
<feature type="compositionally biased region" description="Basic residues" evidence="1">
    <location>
        <begin position="148"/>
        <end position="158"/>
    </location>
</feature>
<proteinExistence type="predicted"/>
<reference evidence="2" key="1">
    <citation type="submission" date="2020-03" db="EMBL/GenBank/DDBJ databases">
        <title>Roseovarius gahaiensis sp. nov., isolated from Gahai Saline Lake, China.</title>
        <authorList>
            <person name="Sun X."/>
        </authorList>
    </citation>
    <scope>NUCLEOTIDE SEQUENCE</scope>
    <source>
        <strain evidence="2">GH877</strain>
    </source>
</reference>
<keyword evidence="3" id="KW-1185">Reference proteome</keyword>
<name>A0A967BEN8_9RHOB</name>
<feature type="region of interest" description="Disordered" evidence="1">
    <location>
        <begin position="127"/>
        <end position="158"/>
    </location>
</feature>
<protein>
    <recommendedName>
        <fullName evidence="4">Tail assembly chaperone</fullName>
    </recommendedName>
</protein>
<dbReference type="EMBL" id="JAAORB010000013">
    <property type="protein sequence ID" value="NHQ74546.1"/>
    <property type="molecule type" value="Genomic_DNA"/>
</dbReference>
<sequence length="158" mass="16675">MLKLNLSTEPNWLDLGHGVEILVAPMTTALMIAARKEAQGHIALSEEAVSEGRELPDAAFDTDEVALAMAKAVARIAIEDWSGVGDKMGAPIPVSPEGIDALLDIWPIFEAFQTKYVARAMILDAEKNASPPLPTGSSAGAETTAKPAKGRARTARKA</sequence>
<dbReference type="AlphaFoldDB" id="A0A967BEN8"/>
<organism evidence="2 3">
    <name type="scientific">Roseovarius gahaiensis</name>
    <dbReference type="NCBI Taxonomy" id="2716691"/>
    <lineage>
        <taxon>Bacteria</taxon>
        <taxon>Pseudomonadati</taxon>
        <taxon>Pseudomonadota</taxon>
        <taxon>Alphaproteobacteria</taxon>
        <taxon>Rhodobacterales</taxon>
        <taxon>Roseobacteraceae</taxon>
        <taxon>Roseovarius</taxon>
    </lineage>
</organism>
<accession>A0A967BEN8</accession>
<dbReference type="RefSeq" id="WP_167195951.1">
    <property type="nucleotide sequence ID" value="NZ_JAAORB010000013.1"/>
</dbReference>
<gene>
    <name evidence="2" type="ORF">HAT86_08725</name>
</gene>
<dbReference type="Proteomes" id="UP000639775">
    <property type="component" value="Unassembled WGS sequence"/>
</dbReference>
<evidence type="ECO:0000256" key="1">
    <source>
        <dbReference type="SAM" id="MobiDB-lite"/>
    </source>
</evidence>
<evidence type="ECO:0000313" key="3">
    <source>
        <dbReference type="Proteomes" id="UP000639775"/>
    </source>
</evidence>